<keyword evidence="3" id="KW-1185">Reference proteome</keyword>
<keyword evidence="1" id="KW-0175">Coiled coil</keyword>
<protein>
    <submittedName>
        <fullName evidence="2">Uncharacterized protein</fullName>
    </submittedName>
</protein>
<evidence type="ECO:0000313" key="3">
    <source>
        <dbReference type="Proteomes" id="UP000820818"/>
    </source>
</evidence>
<accession>A0AAD5KFI2</accession>
<feature type="coiled-coil region" evidence="1">
    <location>
        <begin position="202"/>
        <end position="247"/>
    </location>
</feature>
<evidence type="ECO:0000313" key="2">
    <source>
        <dbReference type="EMBL" id="KAI9550102.1"/>
    </source>
</evidence>
<dbReference type="Pfam" id="PF14362">
    <property type="entry name" value="DUF4407"/>
    <property type="match status" value="1"/>
</dbReference>
<dbReference type="AlphaFoldDB" id="A0AAD5KFI2"/>
<comment type="caution">
    <text evidence="2">The sequence shown here is derived from an EMBL/GenBank/DDBJ whole genome shotgun (WGS) entry which is preliminary data.</text>
</comment>
<proteinExistence type="predicted"/>
<dbReference type="InterPro" id="IPR025519">
    <property type="entry name" value="DUF4407"/>
</dbReference>
<gene>
    <name evidence="2" type="ORF">GHT06_004996</name>
</gene>
<reference evidence="2" key="1">
    <citation type="submission" date="2022-05" db="EMBL/GenBank/DDBJ databases">
        <title>A multi-omics perspective on studying reproductive biology in Daphnia sinensis.</title>
        <authorList>
            <person name="Jia J."/>
        </authorList>
    </citation>
    <scope>NUCLEOTIDE SEQUENCE</scope>
    <source>
        <strain evidence="2">WSL</strain>
    </source>
</reference>
<evidence type="ECO:0000256" key="1">
    <source>
        <dbReference type="SAM" id="Coils"/>
    </source>
</evidence>
<dbReference type="EMBL" id="WJBH02000187">
    <property type="protein sequence ID" value="KAI9550102.1"/>
    <property type="molecule type" value="Genomic_DNA"/>
</dbReference>
<name>A0AAD5KFI2_9CRUS</name>
<sequence>MECGKCQFSPAKSWQYRSRCHRNTKSKNTLSIFIRCLEEEQFELVLSVFNRELNAYVKIEPISEGEQSYAVYQGDLLRVEWNCTAAANLKETVLGQLKNVGFHNFICVENRQFDFELVLFNGTFRKQLKIYPFVEQGDFASLPNPEREQMSNSKMDEESISSGKFLQWVKSPRLVLSIAIALVIAKPLELQIFKSEIDQVLYVELKENVSILENDYQQKILNADTEKKQLNQELRGYFELKEKYYEEYRCECDGTCGTGKAGDGKECTRKKIKYDDFNQEYQSKEASIGAALILIEQNKKIYTQNFEDEKETLKSNFSYGLLARIKALNGLGGWETWTDSVDSRVFDSERDFAYFIVASLGLQNTSSDFSPTRLAQKDSLYKLLNTEKEITFPISYLSEFSDFMIDTPVAEKIMSQTVDLAAKDKLAKFTFEVNEGDRFFLKFDVKKGGGIGMYVEVLFNNVKIADELSLKRKGEFALDFEASKSGKVDLVFRNFGLLRLQGNLDVEVLPRKLKIKLQEEKLAKSYEIEENVLLKDTLFSTLLDDSRRETIREDGMQDFAWKELVGKSYTYLPEFRLKEIDFSVYDQAHTHHWINGLDKQGNGWQLSPNSKRNYAFFAIKKGFPFNKFTVRVANKSSLYDQELGLQGDAASGSSGI</sequence>
<dbReference type="Proteomes" id="UP000820818">
    <property type="component" value="Unassembled WGS sequence"/>
</dbReference>
<organism evidence="2 3">
    <name type="scientific">Daphnia sinensis</name>
    <dbReference type="NCBI Taxonomy" id="1820382"/>
    <lineage>
        <taxon>Eukaryota</taxon>
        <taxon>Metazoa</taxon>
        <taxon>Ecdysozoa</taxon>
        <taxon>Arthropoda</taxon>
        <taxon>Crustacea</taxon>
        <taxon>Branchiopoda</taxon>
        <taxon>Diplostraca</taxon>
        <taxon>Cladocera</taxon>
        <taxon>Anomopoda</taxon>
        <taxon>Daphniidae</taxon>
        <taxon>Daphnia</taxon>
        <taxon>Daphnia similis group</taxon>
    </lineage>
</organism>